<dbReference type="Pfam" id="PF00480">
    <property type="entry name" value="ROK"/>
    <property type="match status" value="1"/>
</dbReference>
<organism evidence="10 12">
    <name type="scientific">Thermoanaerobacterium thermosaccharolyticum</name>
    <name type="common">Clostridium thermosaccharolyticum</name>
    <dbReference type="NCBI Taxonomy" id="1517"/>
    <lineage>
        <taxon>Bacteria</taxon>
        <taxon>Bacillati</taxon>
        <taxon>Bacillota</taxon>
        <taxon>Clostridia</taxon>
        <taxon>Thermoanaerobacterales</taxon>
        <taxon>Thermoanaerobacteraceae</taxon>
        <taxon>Thermoanaerobacterium</taxon>
    </lineage>
</organism>
<reference evidence="10 12" key="2">
    <citation type="submission" date="2017-06" db="EMBL/GenBank/DDBJ databases">
        <title>Isolation and characterization of a thermophilic and butanogenic Thermoanaerobacterium thermosaccharolyticum M5 capable of efficient degradation of hemicellulose.</title>
        <authorList>
            <person name="Xin F."/>
            <person name="Jiang Y."/>
        </authorList>
    </citation>
    <scope>NUCLEOTIDE SEQUENCE [LARGE SCALE GENOMIC DNA]</scope>
    <source>
        <strain evidence="10 12">M5</strain>
    </source>
</reference>
<dbReference type="EMBL" id="CP016893">
    <property type="protein sequence ID" value="AST57514.1"/>
    <property type="molecule type" value="Genomic_DNA"/>
</dbReference>
<comment type="similarity">
    <text evidence="1">Belongs to the ROK (NagC/XylR) family.</text>
</comment>
<dbReference type="GO" id="GO:0004340">
    <property type="term" value="F:glucokinase activity"/>
    <property type="evidence" value="ECO:0007669"/>
    <property type="project" value="UniProtKB-EC"/>
</dbReference>
<sequence>MKKLACGVDLGGTKINTGIMDSDGNILYNVKVPTEADKGPQHVINNIKKSIIDSLKNTKLEIDQIAGIGIGAPGPLNADSGVVECPPNLPGWIDIHLVDILKQEFNTEIKLNNDANAAALAEHLFGAGQGIDDMVYVTVSTGIGGGAIIGGKLYNGANSNAAEIGHHSINFDGPRWCNCGNPGCLESYASGTSLVKFAKKYIESGRNTILKNIPMDELKAENIFDAAKSGDELALKLIENEAFYLGVGIVNIMAFYNPKRIIIGGGLSSQWDVLYDKMMKTVKDRALKPNREICDVVKAKLGGDVGLIGAAALVL</sequence>
<dbReference type="GO" id="GO:0005737">
    <property type="term" value="C:cytoplasm"/>
    <property type="evidence" value="ECO:0007669"/>
    <property type="project" value="InterPro"/>
</dbReference>
<evidence type="ECO:0000256" key="2">
    <source>
        <dbReference type="ARBA" id="ARBA00012323"/>
    </source>
</evidence>
<keyword evidence="6 9" id="KW-0418">Kinase</keyword>
<dbReference type="RefSeq" id="WP_094045327.1">
    <property type="nucleotide sequence ID" value="NZ_CP016893.1"/>
</dbReference>
<proteinExistence type="inferred from homology"/>
<dbReference type="GO" id="GO:0005524">
    <property type="term" value="F:ATP binding"/>
    <property type="evidence" value="ECO:0007669"/>
    <property type="project" value="UniProtKB-KW"/>
</dbReference>
<dbReference type="Proteomes" id="UP000214975">
    <property type="component" value="Chromosome"/>
</dbReference>
<evidence type="ECO:0000256" key="8">
    <source>
        <dbReference type="ARBA" id="ARBA00032386"/>
    </source>
</evidence>
<evidence type="ECO:0000313" key="11">
    <source>
        <dbReference type="Proteomes" id="UP000214975"/>
    </source>
</evidence>
<dbReference type="EMBL" id="NKHD01000022">
    <property type="protein sequence ID" value="OXT07288.1"/>
    <property type="molecule type" value="Genomic_DNA"/>
</dbReference>
<evidence type="ECO:0000313" key="10">
    <source>
        <dbReference type="EMBL" id="OXT07288.1"/>
    </source>
</evidence>
<accession>A0A231VGR2</accession>
<evidence type="ECO:0000313" key="12">
    <source>
        <dbReference type="Proteomes" id="UP000215301"/>
    </source>
</evidence>
<dbReference type="InterPro" id="IPR049874">
    <property type="entry name" value="ROK_cs"/>
</dbReference>
<dbReference type="PANTHER" id="PTHR18964">
    <property type="entry name" value="ROK (REPRESSOR, ORF, KINASE) FAMILY"/>
    <property type="match status" value="1"/>
</dbReference>
<evidence type="ECO:0000313" key="9">
    <source>
        <dbReference type="EMBL" id="AST57514.1"/>
    </source>
</evidence>
<dbReference type="InterPro" id="IPR043129">
    <property type="entry name" value="ATPase_NBD"/>
</dbReference>
<dbReference type="SUPFAM" id="SSF53067">
    <property type="entry name" value="Actin-like ATPase domain"/>
    <property type="match status" value="1"/>
</dbReference>
<dbReference type="NCBIfam" id="TIGR00744">
    <property type="entry name" value="ROK_glcA_fam"/>
    <property type="match status" value="1"/>
</dbReference>
<dbReference type="Gene3D" id="3.30.420.40">
    <property type="match status" value="2"/>
</dbReference>
<dbReference type="Proteomes" id="UP000215301">
    <property type="component" value="Unassembled WGS sequence"/>
</dbReference>
<evidence type="ECO:0000256" key="5">
    <source>
        <dbReference type="ARBA" id="ARBA00022741"/>
    </source>
</evidence>
<keyword evidence="5" id="KW-0547">Nucleotide-binding</keyword>
<dbReference type="InterPro" id="IPR000600">
    <property type="entry name" value="ROK"/>
</dbReference>
<evidence type="ECO:0000256" key="6">
    <source>
        <dbReference type="ARBA" id="ARBA00022777"/>
    </source>
</evidence>
<name>A0A231VGR2_THETR</name>
<evidence type="ECO:0000256" key="1">
    <source>
        <dbReference type="ARBA" id="ARBA00006479"/>
    </source>
</evidence>
<evidence type="ECO:0000256" key="4">
    <source>
        <dbReference type="ARBA" id="ARBA00022679"/>
    </source>
</evidence>
<keyword evidence="4" id="KW-0808">Transferase</keyword>
<dbReference type="PANTHER" id="PTHR18964:SF149">
    <property type="entry name" value="BIFUNCTIONAL UDP-N-ACETYLGLUCOSAMINE 2-EPIMERASE_N-ACETYLMANNOSAMINE KINASE"/>
    <property type="match status" value="1"/>
</dbReference>
<evidence type="ECO:0000256" key="3">
    <source>
        <dbReference type="ARBA" id="ARBA00014701"/>
    </source>
</evidence>
<dbReference type="AlphaFoldDB" id="A0A231VGR2"/>
<dbReference type="EC" id="2.7.1.2" evidence="2"/>
<evidence type="ECO:0000256" key="7">
    <source>
        <dbReference type="ARBA" id="ARBA00022840"/>
    </source>
</evidence>
<gene>
    <name evidence="9" type="primary">gkA</name>
    <name evidence="10" type="ORF">CE561_07925</name>
    <name evidence="9" type="ORF">Thert_01473</name>
</gene>
<reference evidence="9 11" key="1">
    <citation type="submission" date="2016-08" db="EMBL/GenBank/DDBJ databases">
        <title>A novel genetic cassette of butanologenic Thermoanaerobacterium thermosaccharolyticum that directly convert cellulose to butanol.</title>
        <authorList>
            <person name="Li T."/>
            <person name="He J."/>
        </authorList>
    </citation>
    <scope>NUCLEOTIDE SEQUENCE [LARGE SCALE GENOMIC DNA]</scope>
    <source>
        <strain evidence="9 11">TG57</strain>
    </source>
</reference>
<protein>
    <recommendedName>
        <fullName evidence="3">Glucokinase</fullName>
        <ecNumber evidence="2">2.7.1.2</ecNumber>
    </recommendedName>
    <alternativeName>
        <fullName evidence="8">Glucose kinase</fullName>
    </alternativeName>
</protein>
<dbReference type="InterPro" id="IPR004654">
    <property type="entry name" value="ROK_glcA"/>
</dbReference>
<keyword evidence="7" id="KW-0067">ATP-binding</keyword>
<dbReference type="PROSITE" id="PS01125">
    <property type="entry name" value="ROK"/>
    <property type="match status" value="1"/>
</dbReference>
<dbReference type="GO" id="GO:0006096">
    <property type="term" value="P:glycolytic process"/>
    <property type="evidence" value="ECO:0007669"/>
    <property type="project" value="InterPro"/>
</dbReference>